<protein>
    <submittedName>
        <fullName evidence="8">Putative oxidoreductase MhqP</fullName>
        <ecNumber evidence="8">1.-.-.-</ecNumber>
    </submittedName>
</protein>
<feature type="transmembrane region" description="Helical" evidence="7">
    <location>
        <begin position="39"/>
        <end position="64"/>
    </location>
</feature>
<dbReference type="GO" id="GO:0005886">
    <property type="term" value="C:plasma membrane"/>
    <property type="evidence" value="ECO:0007669"/>
    <property type="project" value="UniProtKB-SubCell"/>
</dbReference>
<comment type="caution">
    <text evidence="8">The sequence shown here is derived from an EMBL/GenBank/DDBJ whole genome shotgun (WGS) entry which is preliminary data.</text>
</comment>
<dbReference type="PANTHER" id="PTHR33452">
    <property type="entry name" value="OXIDOREDUCTASE CATD-RELATED"/>
    <property type="match status" value="1"/>
</dbReference>
<dbReference type="RefSeq" id="WP_014826371.1">
    <property type="nucleotide sequence ID" value="NZ_LDZY01000007.1"/>
</dbReference>
<sequence length="145" mass="15251">MKNKIFATVESNSFLILRLALGIIFFAHGAQKLLGWFGGYGWTGTIGFFSSLGIPAALGGLAILTEFFGGIAIILGFLTRPAALGLAIVNLVAIAKVHGANGFFLNGPTNSGIEYVFALFMISLFLLIKGAGLLSIDNAISKKLK</sequence>
<comment type="similarity">
    <text evidence="2">Belongs to the DoxX family.</text>
</comment>
<evidence type="ECO:0000256" key="4">
    <source>
        <dbReference type="ARBA" id="ARBA00022692"/>
    </source>
</evidence>
<accession>A0A0J1FQN7</accession>
<keyword evidence="3" id="KW-1003">Cell membrane</keyword>
<dbReference type="AlphaFoldDB" id="A0A0J1FQN7"/>
<feature type="transmembrane region" description="Helical" evidence="7">
    <location>
        <begin position="115"/>
        <end position="136"/>
    </location>
</feature>
<dbReference type="InterPro" id="IPR032808">
    <property type="entry name" value="DoxX"/>
</dbReference>
<organism evidence="8 9">
    <name type="scientific">Desulfosporosinus acididurans</name>
    <dbReference type="NCBI Taxonomy" id="476652"/>
    <lineage>
        <taxon>Bacteria</taxon>
        <taxon>Bacillati</taxon>
        <taxon>Bacillota</taxon>
        <taxon>Clostridia</taxon>
        <taxon>Eubacteriales</taxon>
        <taxon>Desulfitobacteriaceae</taxon>
        <taxon>Desulfosporosinus</taxon>
    </lineage>
</organism>
<name>A0A0J1FQN7_9FIRM</name>
<keyword evidence="8" id="KW-0560">Oxidoreductase</keyword>
<evidence type="ECO:0000256" key="7">
    <source>
        <dbReference type="SAM" id="Phobius"/>
    </source>
</evidence>
<gene>
    <name evidence="8" type="primary">mhqP</name>
    <name evidence="8" type="ORF">DEAC_c24500</name>
</gene>
<dbReference type="Pfam" id="PF07681">
    <property type="entry name" value="DoxX"/>
    <property type="match status" value="1"/>
</dbReference>
<dbReference type="Proteomes" id="UP000036356">
    <property type="component" value="Unassembled WGS sequence"/>
</dbReference>
<evidence type="ECO:0000256" key="5">
    <source>
        <dbReference type="ARBA" id="ARBA00022989"/>
    </source>
</evidence>
<evidence type="ECO:0000256" key="1">
    <source>
        <dbReference type="ARBA" id="ARBA00004651"/>
    </source>
</evidence>
<proteinExistence type="inferred from homology"/>
<dbReference type="EMBL" id="LDZY01000007">
    <property type="protein sequence ID" value="KLU65820.1"/>
    <property type="molecule type" value="Genomic_DNA"/>
</dbReference>
<dbReference type="InterPro" id="IPR051907">
    <property type="entry name" value="DoxX-like_oxidoreductase"/>
</dbReference>
<evidence type="ECO:0000256" key="3">
    <source>
        <dbReference type="ARBA" id="ARBA00022475"/>
    </source>
</evidence>
<evidence type="ECO:0000256" key="6">
    <source>
        <dbReference type="ARBA" id="ARBA00023136"/>
    </source>
</evidence>
<dbReference type="STRING" id="476652.DEAC_c24500"/>
<dbReference type="PATRIC" id="fig|476652.3.peg.2556"/>
<keyword evidence="9" id="KW-1185">Reference proteome</keyword>
<evidence type="ECO:0000313" key="8">
    <source>
        <dbReference type="EMBL" id="KLU65820.1"/>
    </source>
</evidence>
<dbReference type="EC" id="1.-.-.-" evidence="8"/>
<dbReference type="PANTHER" id="PTHR33452:SF1">
    <property type="entry name" value="INNER MEMBRANE PROTEIN YPHA-RELATED"/>
    <property type="match status" value="1"/>
</dbReference>
<keyword evidence="4 7" id="KW-0812">Transmembrane</keyword>
<evidence type="ECO:0000313" key="9">
    <source>
        <dbReference type="Proteomes" id="UP000036356"/>
    </source>
</evidence>
<feature type="transmembrane region" description="Helical" evidence="7">
    <location>
        <begin position="71"/>
        <end position="95"/>
    </location>
</feature>
<keyword evidence="5 7" id="KW-1133">Transmembrane helix</keyword>
<comment type="subcellular location">
    <subcellularLocation>
        <location evidence="1">Cell membrane</location>
        <topology evidence="1">Multi-pass membrane protein</topology>
    </subcellularLocation>
</comment>
<keyword evidence="6 7" id="KW-0472">Membrane</keyword>
<evidence type="ECO:0000256" key="2">
    <source>
        <dbReference type="ARBA" id="ARBA00006679"/>
    </source>
</evidence>
<dbReference type="GO" id="GO:0016491">
    <property type="term" value="F:oxidoreductase activity"/>
    <property type="evidence" value="ECO:0007669"/>
    <property type="project" value="UniProtKB-KW"/>
</dbReference>
<reference evidence="8 9" key="1">
    <citation type="submission" date="2015-06" db="EMBL/GenBank/DDBJ databases">
        <title>Draft genome of the moderately acidophilic sulfate reducer Candidatus Desulfosporosinus acididurans strain M1.</title>
        <authorList>
            <person name="Poehlein A."/>
            <person name="Petzsch P."/>
            <person name="Johnson B.D."/>
            <person name="Schloemann M."/>
            <person name="Daniel R."/>
            <person name="Muehling M."/>
        </authorList>
    </citation>
    <scope>NUCLEOTIDE SEQUENCE [LARGE SCALE GENOMIC DNA]</scope>
    <source>
        <strain evidence="8 9">M1</strain>
    </source>
</reference>